<evidence type="ECO:0000313" key="2">
    <source>
        <dbReference type="EMBL" id="CCM17850.1"/>
    </source>
</evidence>
<feature type="chain" id="PRO_5012701068" evidence="1">
    <location>
        <begin position="16"/>
        <end position="182"/>
    </location>
</feature>
<name>A0A1E1J2P0_LEIGU</name>
<gene>
    <name evidence="2" type="primary">LgM4147LRVhigh.31.01750.00900</name>
    <name evidence="2" type="ORF">BN36_3153480</name>
</gene>
<reference evidence="2" key="1">
    <citation type="submission" date="2012-08" db="EMBL/GenBank/DDBJ databases">
        <title>Comparative genomics of metastatic and non-metastatic Leishmania guyanensis provides insights into polygenic factors involved in Leishmania RNA virus infection.</title>
        <authorList>
            <person name="Smith D."/>
            <person name="Hertz-Fowler C."/>
            <person name="Martin R."/>
            <person name="Dickens N."/>
            <person name="Fasel N."/>
            <person name="Falquet L."/>
            <person name="Beverley S."/>
            <person name="Zangger H."/>
            <person name="Calderon-Copete S."/>
            <person name="Mottram J."/>
            <person name="Xenarios I."/>
        </authorList>
    </citation>
    <scope>NUCLEOTIDE SEQUENCE</scope>
    <source>
        <strain evidence="2">MHOM/BR/75/M4147/SSU:IR2SAT-LUC</strain>
    </source>
</reference>
<dbReference type="EMBL" id="CALQ01001397">
    <property type="protein sequence ID" value="CCM17850.1"/>
    <property type="molecule type" value="Genomic_DNA"/>
</dbReference>
<dbReference type="AlphaFoldDB" id="A0A1E1J2P0"/>
<protein>
    <submittedName>
        <fullName evidence="2">Uncharacterized protein</fullName>
    </submittedName>
</protein>
<proteinExistence type="predicted"/>
<accession>A0A1E1J2P0</accession>
<evidence type="ECO:0000256" key="1">
    <source>
        <dbReference type="SAM" id="SignalP"/>
    </source>
</evidence>
<feature type="signal peptide" evidence="1">
    <location>
        <begin position="1"/>
        <end position="15"/>
    </location>
</feature>
<organism evidence="2">
    <name type="scientific">Leishmania guyanensis</name>
    <dbReference type="NCBI Taxonomy" id="5670"/>
    <lineage>
        <taxon>Eukaryota</taxon>
        <taxon>Discoba</taxon>
        <taxon>Euglenozoa</taxon>
        <taxon>Kinetoplastea</taxon>
        <taxon>Metakinetoplastina</taxon>
        <taxon>Trypanosomatida</taxon>
        <taxon>Trypanosomatidae</taxon>
        <taxon>Leishmaniinae</taxon>
        <taxon>Leishmania</taxon>
        <taxon>Leishmania guyanensis species complex</taxon>
    </lineage>
</organism>
<sequence length="182" mass="19659">MQQTALGWRLVRVFACPLIAPPLAPRGGGCCDVNNAGASGQRKLREGKRERQTDENLTASFMYAAGGREGGGRQERRRSDSECVCLVDRRDELAPCWVSVAPLCGKRGGLLLSADARLRNQGSEDGSRASQLCLSLPPLLFCLVGSLALGYFPPSLHLLLRADTLEPFRRRGGSASTPLFCL</sequence>
<keyword evidence="1" id="KW-0732">Signal</keyword>